<keyword evidence="7" id="KW-0805">Transcription regulation</keyword>
<feature type="domain" description="C2H2-type" evidence="13">
    <location>
        <begin position="507"/>
        <end position="537"/>
    </location>
</feature>
<reference evidence="14" key="2">
    <citation type="submission" date="2025-08" db="UniProtKB">
        <authorList>
            <consortium name="Ensembl"/>
        </authorList>
    </citation>
    <scope>IDENTIFICATION</scope>
</reference>
<feature type="region of interest" description="Disordered" evidence="12">
    <location>
        <begin position="595"/>
        <end position="654"/>
    </location>
</feature>
<sequence length="1276" mass="138245">METPAARAAEKKDKMEGNLFSDLGKKPSETRGPHHLLPTFHTPIPIDVRHHEGRYHYEPHALHAMHGPAALAGSPVVSDISLLRLSPAADSPFVPAHPYVGPHVEHYLRSMHGSPALSMIAAARGLSPAELAQEHLKERGLCGAPPPPPADFYHLMSSHRSPYGDLLMHGGGASAGAHLSDYITPIDGRAFPAPRLTPRLGRKRALSISPLSDASIDLQTMIRTSPSSLVAYINNSRSSSAASSSYGHLSVGGLSPSFPFPHPMAYQQLMSQQRGLNAFGHTPPLIQPPAFGAHQPGLGLSRPLTSAPNSNLSAKHLSGDLAVSSTIDPLITKRSKVKTEAEGRRSSSPSSPSRHGSSLDLKDEADADDCKQELEAVYETSCRWDGCSREYDTQEQLVHHINNDHIHGEKKEFVCRWDECSREQKPFKAQYMLVVHMRRHTGEKPHKCTFEGCSKAYSRLENLKTHLRSHTGEKPYVCEHEGCNKAFSNASDRAKHQNRTHSNEKPYVCKIPGCTKRYTDPSSLRKHVKTVHGPEAHVTKKQRSDLMPRPPGPGDNSENDAGTRERLQREKMLDNGSPRGAEDYLHARSIKTENSVMHQPSPGGQSSCSSEPPLGSAANHDSGVEMAVTSGGSLGGLSTPDELPLLEPPSCGESAGGVAVAGAHFLKQLGTCQRLEHLKREKLKTVGDSYCWSGEPAPPVLGTKLPPVAAPGSLLEETHGPAPVPFPAPCLFDLSGTTVLENLWERRHSTSSTLSSVYTLSRRSSGISPCYSSRRSSQASQFGANRPNNLSSADSYDPISADISRRSSQVSQFGSPLSLTPAQHYHLKAKYAAATGSPAPSPLPHVDQGPYTPWSQCAQEFAARGLMPHEVSAHTARRASDPVRPLGGAPAHQPQMQRYNSLGTLTGTTQTQPPPAAHRQHLARHRHSSLWLAQPRRMVSTSNTSPPQQRHTCPLSGQDMLVPLNQVSLEDSSPCQPYPAPGNGAVLPQIQNCGSFQNNLGSNRQTIQNLVDTLQQKFWQTPDQGTRSQHWLDKRSSSHRQNGNIYMTAAKGNTLRSRYRQEVVAMETVGMPYADASFQTVQVKTEGSDGSVRTSDQQDLVSEHQRGLEARPPTVPQARNHAPPQPACQQRHFSAPNQDGASNWSRLGASDDSVLCYTGQIHVFEPGGNLERQFSPRLSLSSVGRHAAPPGVGDHPVCDVAMDFDTLLDNRSGLISGALSLARLQDLSQGSSHLTTPRTSPTLAPPPAATANMAIGDMSSLLSALAEESKTLYWMT</sequence>
<feature type="domain" description="C2H2-type" evidence="13">
    <location>
        <begin position="476"/>
        <end position="506"/>
    </location>
</feature>
<dbReference type="Pfam" id="PF23561">
    <property type="entry name" value="zf-C2H2_15"/>
    <property type="match status" value="1"/>
</dbReference>
<dbReference type="STRING" id="99883.ENSTNIP00000013152"/>
<keyword evidence="5 11" id="KW-0863">Zinc-finger</keyword>
<dbReference type="FunFam" id="3.30.160.60:FF:000036">
    <property type="entry name" value="GLI family zinc finger 3"/>
    <property type="match status" value="1"/>
</dbReference>
<dbReference type="FunFam" id="3.30.160.60:FF:000048">
    <property type="entry name" value="GLI family zinc finger 3"/>
    <property type="match status" value="1"/>
</dbReference>
<evidence type="ECO:0000256" key="1">
    <source>
        <dbReference type="ARBA" id="ARBA00004123"/>
    </source>
</evidence>
<evidence type="ECO:0000256" key="6">
    <source>
        <dbReference type="ARBA" id="ARBA00022833"/>
    </source>
</evidence>
<dbReference type="GO" id="GO:0008270">
    <property type="term" value="F:zinc ion binding"/>
    <property type="evidence" value="ECO:0007669"/>
    <property type="project" value="UniProtKB-KW"/>
</dbReference>
<dbReference type="PROSITE" id="PS50157">
    <property type="entry name" value="ZINC_FINGER_C2H2_2"/>
    <property type="match status" value="4"/>
</dbReference>
<feature type="domain" description="C2H2-type" evidence="13">
    <location>
        <begin position="418"/>
        <end position="445"/>
    </location>
</feature>
<dbReference type="GO" id="GO:0000981">
    <property type="term" value="F:DNA-binding transcription factor activity, RNA polymerase II-specific"/>
    <property type="evidence" value="ECO:0007669"/>
    <property type="project" value="TreeGrafter"/>
</dbReference>
<feature type="region of interest" description="Disordered" evidence="12">
    <location>
        <begin position="520"/>
        <end position="581"/>
    </location>
</feature>
<keyword evidence="9" id="KW-0804">Transcription</keyword>
<feature type="compositionally biased region" description="Low complexity" evidence="12">
    <location>
        <begin position="346"/>
        <end position="358"/>
    </location>
</feature>
<dbReference type="Proteomes" id="UP000007303">
    <property type="component" value="Unassembled WGS sequence"/>
</dbReference>
<evidence type="ECO:0000256" key="2">
    <source>
        <dbReference type="ARBA" id="ARBA00010831"/>
    </source>
</evidence>
<dbReference type="InParanoid" id="H3CY17"/>
<evidence type="ECO:0000256" key="11">
    <source>
        <dbReference type="PROSITE-ProRule" id="PRU00042"/>
    </source>
</evidence>
<dbReference type="AlphaFoldDB" id="H3CY17"/>
<dbReference type="GeneTree" id="ENSGT00940000159213"/>
<feature type="compositionally biased region" description="Polar residues" evidence="12">
    <location>
        <begin position="1127"/>
        <end position="1145"/>
    </location>
</feature>
<keyword evidence="8" id="KW-0238">DNA-binding</keyword>
<evidence type="ECO:0000256" key="12">
    <source>
        <dbReference type="SAM" id="MobiDB-lite"/>
    </source>
</evidence>
<feature type="compositionally biased region" description="Basic and acidic residues" evidence="12">
    <location>
        <begin position="532"/>
        <end position="546"/>
    </location>
</feature>
<evidence type="ECO:0000256" key="8">
    <source>
        <dbReference type="ARBA" id="ARBA00023125"/>
    </source>
</evidence>
<keyword evidence="4" id="KW-0677">Repeat</keyword>
<dbReference type="OMA" id="YHLMSSH"/>
<dbReference type="PANTHER" id="PTHR45718:SF6">
    <property type="entry name" value="ZINC FINGER PROTEIN GLI2"/>
    <property type="match status" value="1"/>
</dbReference>
<dbReference type="Gene3D" id="3.30.160.60">
    <property type="entry name" value="Classic Zinc Finger"/>
    <property type="match status" value="5"/>
</dbReference>
<feature type="region of interest" description="Disordered" evidence="12">
    <location>
        <begin position="333"/>
        <end position="366"/>
    </location>
</feature>
<feature type="region of interest" description="Disordered" evidence="12">
    <location>
        <begin position="1"/>
        <end position="40"/>
    </location>
</feature>
<dbReference type="GO" id="GO:0005634">
    <property type="term" value="C:nucleus"/>
    <property type="evidence" value="ECO:0007669"/>
    <property type="project" value="UniProtKB-SubCell"/>
</dbReference>
<feature type="compositionally biased region" description="Polar residues" evidence="12">
    <location>
        <begin position="766"/>
        <end position="794"/>
    </location>
</feature>
<dbReference type="InterPro" id="IPR036236">
    <property type="entry name" value="Znf_C2H2_sf"/>
</dbReference>
<evidence type="ECO:0000256" key="9">
    <source>
        <dbReference type="ARBA" id="ARBA00023163"/>
    </source>
</evidence>
<name>H3CY17_TETNG</name>
<reference evidence="14" key="3">
    <citation type="submission" date="2025-09" db="UniProtKB">
        <authorList>
            <consortium name="Ensembl"/>
        </authorList>
    </citation>
    <scope>IDENTIFICATION</scope>
</reference>
<evidence type="ECO:0000313" key="15">
    <source>
        <dbReference type="Proteomes" id="UP000007303"/>
    </source>
</evidence>
<feature type="domain" description="C2H2-type" evidence="13">
    <location>
        <begin position="446"/>
        <end position="475"/>
    </location>
</feature>
<keyword evidence="10" id="KW-0539">Nucleus</keyword>
<evidence type="ECO:0000256" key="10">
    <source>
        <dbReference type="ARBA" id="ARBA00023242"/>
    </source>
</evidence>
<protein>
    <submittedName>
        <fullName evidence="14">GLI family zinc finger 2b</fullName>
    </submittedName>
</protein>
<comment type="similarity">
    <text evidence="2">Belongs to the GLI C2H2-type zinc-finger protein family.</text>
</comment>
<evidence type="ECO:0000259" key="13">
    <source>
        <dbReference type="PROSITE" id="PS50157"/>
    </source>
</evidence>
<dbReference type="GO" id="GO:0007224">
    <property type="term" value="P:smoothened signaling pathway"/>
    <property type="evidence" value="ECO:0007669"/>
    <property type="project" value="TreeGrafter"/>
</dbReference>
<feature type="compositionally biased region" description="Basic and acidic residues" evidence="12">
    <location>
        <begin position="561"/>
        <end position="573"/>
    </location>
</feature>
<evidence type="ECO:0000313" key="14">
    <source>
        <dbReference type="Ensembl" id="ENSTNIP00000013152.1"/>
    </source>
</evidence>
<feature type="compositionally biased region" description="Polar residues" evidence="12">
    <location>
        <begin position="1091"/>
        <end position="1100"/>
    </location>
</feature>
<keyword evidence="15" id="KW-1185">Reference proteome</keyword>
<dbReference type="InterPro" id="IPR043359">
    <property type="entry name" value="GLI-like"/>
</dbReference>
<proteinExistence type="inferred from homology"/>
<feature type="region of interest" description="Disordered" evidence="12">
    <location>
        <begin position="764"/>
        <end position="798"/>
    </location>
</feature>
<dbReference type="HOGENOM" id="CLU_003666_2_0_1"/>
<dbReference type="Ensembl" id="ENSTNIT00000013344.1">
    <property type="protein sequence ID" value="ENSTNIP00000013152.1"/>
    <property type="gene ID" value="ENSTNIG00000010251.1"/>
</dbReference>
<dbReference type="SMART" id="SM00355">
    <property type="entry name" value="ZnF_C2H2"/>
    <property type="match status" value="5"/>
</dbReference>
<dbReference type="InterPro" id="IPR013087">
    <property type="entry name" value="Znf_C2H2_type"/>
</dbReference>
<reference evidence="15" key="1">
    <citation type="journal article" date="2004" name="Nature">
        <title>Genome duplication in the teleost fish Tetraodon nigroviridis reveals the early vertebrate proto-karyotype.</title>
        <authorList>
            <person name="Jaillon O."/>
            <person name="Aury J.-M."/>
            <person name="Brunet F."/>
            <person name="Petit J.-L."/>
            <person name="Stange-Thomann N."/>
            <person name="Mauceli E."/>
            <person name="Bouneau L."/>
            <person name="Fischer C."/>
            <person name="Ozouf-Costaz C."/>
            <person name="Bernot A."/>
            <person name="Nicaud S."/>
            <person name="Jaffe D."/>
            <person name="Fisher S."/>
            <person name="Lutfalla G."/>
            <person name="Dossat C."/>
            <person name="Segurens B."/>
            <person name="Dasilva C."/>
            <person name="Salanoubat M."/>
            <person name="Levy M."/>
            <person name="Boudet N."/>
            <person name="Castellano S."/>
            <person name="Anthouard V."/>
            <person name="Jubin C."/>
            <person name="Castelli V."/>
            <person name="Katinka M."/>
            <person name="Vacherie B."/>
            <person name="Biemont C."/>
            <person name="Skalli Z."/>
            <person name="Cattolico L."/>
            <person name="Poulain J."/>
            <person name="De Berardinis V."/>
            <person name="Cruaud C."/>
            <person name="Duprat S."/>
            <person name="Brottier P."/>
            <person name="Coutanceau J.-P."/>
            <person name="Gouzy J."/>
            <person name="Parra G."/>
            <person name="Lardier G."/>
            <person name="Chapple C."/>
            <person name="McKernan K.J."/>
            <person name="McEwan P."/>
            <person name="Bosak S."/>
            <person name="Kellis M."/>
            <person name="Volff J.-N."/>
            <person name="Guigo R."/>
            <person name="Zody M.C."/>
            <person name="Mesirov J."/>
            <person name="Lindblad-Toh K."/>
            <person name="Birren B."/>
            <person name="Nusbaum C."/>
            <person name="Kahn D."/>
            <person name="Robinson-Rechavi M."/>
            <person name="Laudet V."/>
            <person name="Schachter V."/>
            <person name="Quetier F."/>
            <person name="Saurin W."/>
            <person name="Scarpelli C."/>
            <person name="Wincker P."/>
            <person name="Lander E.S."/>
            <person name="Weissenbach J."/>
            <person name="Roest Crollius H."/>
        </authorList>
    </citation>
    <scope>NUCLEOTIDE SEQUENCE [LARGE SCALE GENOMIC DNA]</scope>
</reference>
<dbReference type="SUPFAM" id="SSF57667">
    <property type="entry name" value="beta-beta-alpha zinc fingers"/>
    <property type="match status" value="3"/>
</dbReference>
<organism evidence="14 15">
    <name type="scientific">Tetraodon nigroviridis</name>
    <name type="common">Spotted green pufferfish</name>
    <name type="synonym">Chelonodon nigroviridis</name>
    <dbReference type="NCBI Taxonomy" id="99883"/>
    <lineage>
        <taxon>Eukaryota</taxon>
        <taxon>Metazoa</taxon>
        <taxon>Chordata</taxon>
        <taxon>Craniata</taxon>
        <taxon>Vertebrata</taxon>
        <taxon>Euteleostomi</taxon>
        <taxon>Actinopterygii</taxon>
        <taxon>Neopterygii</taxon>
        <taxon>Teleostei</taxon>
        <taxon>Neoteleostei</taxon>
        <taxon>Acanthomorphata</taxon>
        <taxon>Eupercaria</taxon>
        <taxon>Tetraodontiformes</taxon>
        <taxon>Tetradontoidea</taxon>
        <taxon>Tetraodontidae</taxon>
        <taxon>Tetraodon</taxon>
    </lineage>
</organism>
<keyword evidence="6" id="KW-0862">Zinc</keyword>
<dbReference type="FunFam" id="3.30.160.60:FF:000031">
    <property type="entry name" value="GLI family zinc finger 3"/>
    <property type="match status" value="1"/>
</dbReference>
<dbReference type="Pfam" id="PF00096">
    <property type="entry name" value="zf-C2H2"/>
    <property type="match status" value="3"/>
</dbReference>
<accession>H3CY17</accession>
<comment type="subcellular location">
    <subcellularLocation>
        <location evidence="1">Nucleus</location>
    </subcellularLocation>
</comment>
<dbReference type="FunFam" id="3.30.160.60:FF:000019">
    <property type="entry name" value="GLI family zinc finger 3"/>
    <property type="match status" value="1"/>
</dbReference>
<evidence type="ECO:0000256" key="5">
    <source>
        <dbReference type="ARBA" id="ARBA00022771"/>
    </source>
</evidence>
<evidence type="ECO:0000256" key="7">
    <source>
        <dbReference type="ARBA" id="ARBA00023015"/>
    </source>
</evidence>
<dbReference type="GO" id="GO:0000978">
    <property type="term" value="F:RNA polymerase II cis-regulatory region sequence-specific DNA binding"/>
    <property type="evidence" value="ECO:0007669"/>
    <property type="project" value="TreeGrafter"/>
</dbReference>
<dbReference type="PROSITE" id="PS00028">
    <property type="entry name" value="ZINC_FINGER_C2H2_1"/>
    <property type="match status" value="4"/>
</dbReference>
<feature type="region of interest" description="Disordered" evidence="12">
    <location>
        <begin position="1082"/>
        <end position="1145"/>
    </location>
</feature>
<dbReference type="InterPro" id="IPR056436">
    <property type="entry name" value="Znf-C2H2_ZIC1-5/GLI1-3-like"/>
</dbReference>
<dbReference type="FunFam" id="3.30.160.60:FF:000068">
    <property type="entry name" value="GLI family zinc finger 3"/>
    <property type="match status" value="1"/>
</dbReference>
<feature type="compositionally biased region" description="Basic and acidic residues" evidence="12">
    <location>
        <begin position="23"/>
        <end position="32"/>
    </location>
</feature>
<evidence type="ECO:0000256" key="4">
    <source>
        <dbReference type="ARBA" id="ARBA00022737"/>
    </source>
</evidence>
<feature type="compositionally biased region" description="Low complexity" evidence="12">
    <location>
        <begin position="599"/>
        <end position="613"/>
    </location>
</feature>
<evidence type="ECO:0000256" key="3">
    <source>
        <dbReference type="ARBA" id="ARBA00022723"/>
    </source>
</evidence>
<dbReference type="PANTHER" id="PTHR45718">
    <property type="entry name" value="TRANSCRIPTIONAL ACTIVATOR CUBITUS INTERRUPTUS"/>
    <property type="match status" value="1"/>
</dbReference>
<feature type="region of interest" description="Disordered" evidence="12">
    <location>
        <begin position="279"/>
        <end position="306"/>
    </location>
</feature>
<keyword evidence="3" id="KW-0479">Metal-binding</keyword>